<feature type="domain" description="CoA carboxyltransferase N-terminal" evidence="3">
    <location>
        <begin position="1"/>
        <end position="49"/>
    </location>
</feature>
<keyword evidence="2" id="KW-0863">Zinc-finger</keyword>
<evidence type="ECO:0000256" key="2">
    <source>
        <dbReference type="ARBA" id="ARBA00022771"/>
    </source>
</evidence>
<dbReference type="EMBL" id="ON620183">
    <property type="protein sequence ID" value="WAR47744.1"/>
    <property type="molecule type" value="Genomic_DNA"/>
</dbReference>
<dbReference type="GO" id="GO:2001295">
    <property type="term" value="P:malonyl-CoA biosynthetic process"/>
    <property type="evidence" value="ECO:0007669"/>
    <property type="project" value="TreeGrafter"/>
</dbReference>
<geneLocation type="chloroplast" evidence="4"/>
<dbReference type="GO" id="GO:0003989">
    <property type="term" value="F:acetyl-CoA carboxylase activity"/>
    <property type="evidence" value="ECO:0007669"/>
    <property type="project" value="TreeGrafter"/>
</dbReference>
<dbReference type="GeneID" id="77652661"/>
<dbReference type="InterPro" id="IPR029045">
    <property type="entry name" value="ClpP/crotonase-like_dom_sf"/>
</dbReference>
<dbReference type="PANTHER" id="PTHR42995:SF5">
    <property type="entry name" value="ACETYL-COENZYME A CARBOXYLASE CARBOXYL TRANSFERASE SUBUNIT BETA, CHLOROPLASTIC"/>
    <property type="match status" value="1"/>
</dbReference>
<reference evidence="4" key="1">
    <citation type="submission" date="2022-05" db="EMBL/GenBank/DDBJ databases">
        <authorList>
            <person name="Xu X."/>
            <person name="Liu Q."/>
            <person name="Liu D."/>
            <person name="Zhu S."/>
            <person name="Wei Z."/>
        </authorList>
    </citation>
    <scope>NUCLEOTIDE SEQUENCE</scope>
</reference>
<evidence type="ECO:0000313" key="4">
    <source>
        <dbReference type="EMBL" id="WAR47744.1"/>
    </source>
</evidence>
<evidence type="ECO:0000259" key="3">
    <source>
        <dbReference type="PROSITE" id="PS50980"/>
    </source>
</evidence>
<dbReference type="InterPro" id="IPR011762">
    <property type="entry name" value="COA_CT_N"/>
</dbReference>
<gene>
    <name evidence="4" type="primary">accD</name>
</gene>
<keyword evidence="1" id="KW-0808">Transferase</keyword>
<accession>A0A9E9G6J0</accession>
<name>A0A9E9G6J0_9BORA</name>
<dbReference type="GO" id="GO:0006633">
    <property type="term" value="P:fatty acid biosynthetic process"/>
    <property type="evidence" value="ECO:0007669"/>
    <property type="project" value="TreeGrafter"/>
</dbReference>
<dbReference type="Gene3D" id="3.90.226.10">
    <property type="entry name" value="2-enoyl-CoA Hydratase, Chain A, domain 1"/>
    <property type="match status" value="1"/>
</dbReference>
<dbReference type="GO" id="GO:0008270">
    <property type="term" value="F:zinc ion binding"/>
    <property type="evidence" value="ECO:0007669"/>
    <property type="project" value="UniProtKB-KW"/>
</dbReference>
<sequence>MLGDIIIAEPNTYIAFAGKRVIEQTLNKTVPEGSQEAEYLFQNRRAYST</sequence>
<keyword evidence="4" id="KW-0150">Chloroplast</keyword>
<proteinExistence type="predicted"/>
<dbReference type="GO" id="GO:0016740">
    <property type="term" value="F:transferase activity"/>
    <property type="evidence" value="ECO:0007669"/>
    <property type="project" value="UniProtKB-KW"/>
</dbReference>
<keyword evidence="2" id="KW-0479">Metal-binding</keyword>
<dbReference type="PANTHER" id="PTHR42995">
    <property type="entry name" value="ACETYL-COENZYME A CARBOXYLASE CARBOXYL TRANSFERASE SUBUNIT BETA, CHLOROPLASTIC"/>
    <property type="match status" value="1"/>
</dbReference>
<organism evidence="4">
    <name type="scientific">Trigonotis coreana</name>
    <dbReference type="NCBI Taxonomy" id="3013937"/>
    <lineage>
        <taxon>Eukaryota</taxon>
        <taxon>Viridiplantae</taxon>
        <taxon>Streptophyta</taxon>
        <taxon>Embryophyta</taxon>
        <taxon>Tracheophyta</taxon>
        <taxon>Spermatophyta</taxon>
        <taxon>Magnoliopsida</taxon>
        <taxon>eudicotyledons</taxon>
        <taxon>Gunneridae</taxon>
        <taxon>Pentapetalae</taxon>
        <taxon>asterids</taxon>
        <taxon>lamiids</taxon>
        <taxon>Boraginales</taxon>
        <taxon>Boraginaceae</taxon>
        <taxon>Cynoglossoideae</taxon>
        <taxon>Myosotideae</taxon>
        <taxon>Trigonotis</taxon>
    </lineage>
</organism>
<dbReference type="SUPFAM" id="SSF52096">
    <property type="entry name" value="ClpP/crotonase"/>
    <property type="match status" value="1"/>
</dbReference>
<dbReference type="PROSITE" id="PS50980">
    <property type="entry name" value="COA_CT_NTER"/>
    <property type="match status" value="1"/>
</dbReference>
<keyword evidence="4" id="KW-0934">Plastid</keyword>
<protein>
    <submittedName>
        <fullName evidence="4">Acetyl-CoA carboxylase carboxyltransferase beta subunit</fullName>
    </submittedName>
</protein>
<dbReference type="RefSeq" id="YP_010611524.1">
    <property type="nucleotide sequence ID" value="NC_070024.1"/>
</dbReference>
<dbReference type="AlphaFoldDB" id="A0A9E9G6J0"/>
<keyword evidence="2" id="KW-0862">Zinc</keyword>
<evidence type="ECO:0000256" key="1">
    <source>
        <dbReference type="ARBA" id="ARBA00022679"/>
    </source>
</evidence>